<keyword evidence="2" id="KW-0812">Transmembrane</keyword>
<dbReference type="PANTHER" id="PTHR35519">
    <property type="entry name" value="MEMBRANE PROTEINS"/>
    <property type="match status" value="1"/>
</dbReference>
<feature type="compositionally biased region" description="Polar residues" evidence="1">
    <location>
        <begin position="244"/>
        <end position="253"/>
    </location>
</feature>
<dbReference type="PANTHER" id="PTHR35519:SF2">
    <property type="entry name" value="PH DOMAIN PROTEIN"/>
    <property type="match status" value="1"/>
</dbReference>
<dbReference type="Proteomes" id="UP000289323">
    <property type="component" value="Unassembled WGS sequence"/>
</dbReference>
<keyword evidence="2" id="KW-1133">Transmembrane helix</keyword>
<gene>
    <name evidence="3" type="ORF">TT172_LOCUS8538</name>
</gene>
<evidence type="ECO:0000256" key="1">
    <source>
        <dbReference type="SAM" id="MobiDB-lite"/>
    </source>
</evidence>
<dbReference type="Pfam" id="PF13430">
    <property type="entry name" value="DUF4112"/>
    <property type="match status" value="1"/>
</dbReference>
<protein>
    <submittedName>
        <fullName evidence="3">152a1157-ab7f-4571-aa3b-8d88d4945d81</fullName>
    </submittedName>
</protein>
<name>A0A446BUK9_9PEZI</name>
<feature type="transmembrane region" description="Helical" evidence="2">
    <location>
        <begin position="75"/>
        <end position="98"/>
    </location>
</feature>
<keyword evidence="2" id="KW-0472">Membrane</keyword>
<feature type="region of interest" description="Disordered" evidence="1">
    <location>
        <begin position="177"/>
        <end position="271"/>
    </location>
</feature>
<sequence length="271" mass="30339">MNVALKILEKRALGKLRKDKRNTNSDNPYLERVPVIKNGRVVKHKMQERPVPQGLSRNDAKILRRVRRRAYRWDMGFRCCCFGFKFGWSSVIGLLPFIGDFADFLMAFALIKTASGVDGGLPKRLYGMMFTNILIDLAVGFVPFVGDLADMLYRANTRNAWLLDAYLTEKARALREGAVQDPDDGSKVRVPAELQVASEDRDVEQGVEPARRIEPAPSNPALAPPSRTLARGDMPPPAKPTMPGRNQSGQRTDGLQGRQAHDPRDRQTRKG</sequence>
<feature type="compositionally biased region" description="Basic and acidic residues" evidence="1">
    <location>
        <begin position="198"/>
        <end position="214"/>
    </location>
</feature>
<organism evidence="3 4">
    <name type="scientific">Thermothielavioides terrestris</name>
    <dbReference type="NCBI Taxonomy" id="2587410"/>
    <lineage>
        <taxon>Eukaryota</taxon>
        <taxon>Fungi</taxon>
        <taxon>Dikarya</taxon>
        <taxon>Ascomycota</taxon>
        <taxon>Pezizomycotina</taxon>
        <taxon>Sordariomycetes</taxon>
        <taxon>Sordariomycetidae</taxon>
        <taxon>Sordariales</taxon>
        <taxon>Chaetomiaceae</taxon>
        <taxon>Thermothielavioides</taxon>
    </lineage>
</organism>
<dbReference type="AlphaFoldDB" id="A0A446BUK9"/>
<dbReference type="InterPro" id="IPR025187">
    <property type="entry name" value="DUF4112"/>
</dbReference>
<evidence type="ECO:0000313" key="3">
    <source>
        <dbReference type="EMBL" id="SPQ26119.1"/>
    </source>
</evidence>
<proteinExistence type="predicted"/>
<feature type="compositionally biased region" description="Basic and acidic residues" evidence="1">
    <location>
        <begin position="259"/>
        <end position="271"/>
    </location>
</feature>
<dbReference type="EMBL" id="OUUZ01000016">
    <property type="protein sequence ID" value="SPQ26119.1"/>
    <property type="molecule type" value="Genomic_DNA"/>
</dbReference>
<feature type="compositionally biased region" description="Low complexity" evidence="1">
    <location>
        <begin position="215"/>
        <end position="226"/>
    </location>
</feature>
<reference evidence="3 4" key="1">
    <citation type="submission" date="2018-04" db="EMBL/GenBank/DDBJ databases">
        <authorList>
            <person name="Huttner S."/>
            <person name="Dainat J."/>
        </authorList>
    </citation>
    <scope>NUCLEOTIDE SEQUENCE [LARGE SCALE GENOMIC DNA]</scope>
</reference>
<feature type="transmembrane region" description="Helical" evidence="2">
    <location>
        <begin position="125"/>
        <end position="145"/>
    </location>
</feature>
<accession>A0A446BUK9</accession>
<evidence type="ECO:0000256" key="2">
    <source>
        <dbReference type="SAM" id="Phobius"/>
    </source>
</evidence>
<evidence type="ECO:0000313" key="4">
    <source>
        <dbReference type="Proteomes" id="UP000289323"/>
    </source>
</evidence>